<dbReference type="GO" id="GO:0019305">
    <property type="term" value="P:dTDP-rhamnose biosynthetic process"/>
    <property type="evidence" value="ECO:0007669"/>
    <property type="project" value="UniProtKB-UniPathway"/>
</dbReference>
<comment type="function">
    <text evidence="6">Catalyzes the reduction of dTDP-6-deoxy-L-lyxo-4-hexulose to yield dTDP-L-rhamnose.</text>
</comment>
<name>A0A2S5GW99_9BURK</name>
<dbReference type="EMBL" id="PREU01000002">
    <property type="protein sequence ID" value="PPA77357.1"/>
    <property type="molecule type" value="Genomic_DNA"/>
</dbReference>
<dbReference type="EC" id="1.1.1.133" evidence="3 6"/>
<organism evidence="8 9">
    <name type="scientific">Achromobacter spanius</name>
    <dbReference type="NCBI Taxonomy" id="217203"/>
    <lineage>
        <taxon>Bacteria</taxon>
        <taxon>Pseudomonadati</taxon>
        <taxon>Pseudomonadota</taxon>
        <taxon>Betaproteobacteria</taxon>
        <taxon>Burkholderiales</taxon>
        <taxon>Alcaligenaceae</taxon>
        <taxon>Achromobacter</taxon>
    </lineage>
</organism>
<evidence type="ECO:0000256" key="4">
    <source>
        <dbReference type="ARBA" id="ARBA00017099"/>
    </source>
</evidence>
<comment type="caution">
    <text evidence="8">The sequence shown here is derived from an EMBL/GenBank/DDBJ whole genome shotgun (WGS) entry which is preliminary data.</text>
</comment>
<dbReference type="SUPFAM" id="SSF51735">
    <property type="entry name" value="NAD(P)-binding Rossmann-fold domains"/>
    <property type="match status" value="1"/>
</dbReference>
<evidence type="ECO:0000256" key="1">
    <source>
        <dbReference type="ARBA" id="ARBA00004781"/>
    </source>
</evidence>
<dbReference type="PANTHER" id="PTHR10491:SF4">
    <property type="entry name" value="METHIONINE ADENOSYLTRANSFERASE 2 SUBUNIT BETA"/>
    <property type="match status" value="1"/>
</dbReference>
<evidence type="ECO:0000256" key="5">
    <source>
        <dbReference type="ARBA" id="ARBA00048200"/>
    </source>
</evidence>
<dbReference type="Gene3D" id="3.40.50.720">
    <property type="entry name" value="NAD(P)-binding Rossmann-like Domain"/>
    <property type="match status" value="1"/>
</dbReference>
<dbReference type="NCBIfam" id="TIGR01214">
    <property type="entry name" value="rmlD"/>
    <property type="match status" value="1"/>
</dbReference>
<evidence type="ECO:0000256" key="2">
    <source>
        <dbReference type="ARBA" id="ARBA00010944"/>
    </source>
</evidence>
<dbReference type="InterPro" id="IPR029903">
    <property type="entry name" value="RmlD-like-bd"/>
</dbReference>
<protein>
    <recommendedName>
        <fullName evidence="4 6">dTDP-4-dehydrorhamnose reductase</fullName>
        <ecNumber evidence="3 6">1.1.1.133</ecNumber>
    </recommendedName>
</protein>
<evidence type="ECO:0000313" key="8">
    <source>
        <dbReference type="EMBL" id="PPA77357.1"/>
    </source>
</evidence>
<dbReference type="CDD" id="cd05254">
    <property type="entry name" value="dTDP_HR_like_SDR_e"/>
    <property type="match status" value="1"/>
</dbReference>
<dbReference type="OrthoDB" id="9803892at2"/>
<dbReference type="InterPro" id="IPR036291">
    <property type="entry name" value="NAD(P)-bd_dom_sf"/>
</dbReference>
<dbReference type="InterPro" id="IPR005913">
    <property type="entry name" value="dTDP_dehydrorham_reduct"/>
</dbReference>
<accession>A0A2S5GW99</accession>
<dbReference type="RefSeq" id="WP_104142567.1">
    <property type="nucleotide sequence ID" value="NZ_PREU01000002.1"/>
</dbReference>
<dbReference type="Gene3D" id="3.90.25.10">
    <property type="entry name" value="UDP-galactose 4-epimerase, domain 1"/>
    <property type="match status" value="1"/>
</dbReference>
<dbReference type="UniPathway" id="UPA00124"/>
<comment type="catalytic activity">
    <reaction evidence="5 6">
        <text>dTDP-beta-L-rhamnose + NADP(+) = dTDP-4-dehydro-beta-L-rhamnose + NADPH + H(+)</text>
        <dbReference type="Rhea" id="RHEA:21796"/>
        <dbReference type="ChEBI" id="CHEBI:15378"/>
        <dbReference type="ChEBI" id="CHEBI:57510"/>
        <dbReference type="ChEBI" id="CHEBI:57783"/>
        <dbReference type="ChEBI" id="CHEBI:58349"/>
        <dbReference type="ChEBI" id="CHEBI:62830"/>
        <dbReference type="EC" id="1.1.1.133"/>
    </reaction>
</comment>
<dbReference type="NCBIfam" id="NF007440">
    <property type="entry name" value="PRK09987.1"/>
    <property type="match status" value="1"/>
</dbReference>
<dbReference type="PANTHER" id="PTHR10491">
    <property type="entry name" value="DTDP-4-DEHYDRORHAMNOSE REDUCTASE"/>
    <property type="match status" value="1"/>
</dbReference>
<evidence type="ECO:0000259" key="7">
    <source>
        <dbReference type="Pfam" id="PF04321"/>
    </source>
</evidence>
<dbReference type="AlphaFoldDB" id="A0A2S5GW99"/>
<comment type="pathway">
    <text evidence="1 6">Carbohydrate biosynthesis; dTDP-L-rhamnose biosynthesis.</text>
</comment>
<proteinExistence type="inferred from homology"/>
<reference evidence="8 9" key="1">
    <citation type="submission" date="2018-02" db="EMBL/GenBank/DDBJ databases">
        <title>Draft Genome of Achromobacter spanius stain 6.</title>
        <authorList>
            <person name="Gunasekera T.S."/>
            <person name="Radwan O."/>
            <person name="Ruiz O.N."/>
        </authorList>
    </citation>
    <scope>NUCLEOTIDE SEQUENCE [LARGE SCALE GENOMIC DNA]</scope>
    <source>
        <strain evidence="8 9">6</strain>
    </source>
</reference>
<dbReference type="FunFam" id="3.40.50.720:FF:000159">
    <property type="entry name" value="dTDP-4-dehydrorhamnose reductase"/>
    <property type="match status" value="1"/>
</dbReference>
<evidence type="ECO:0000256" key="3">
    <source>
        <dbReference type="ARBA" id="ARBA00012929"/>
    </source>
</evidence>
<evidence type="ECO:0000313" key="9">
    <source>
        <dbReference type="Proteomes" id="UP000239990"/>
    </source>
</evidence>
<gene>
    <name evidence="8" type="primary">rfbD</name>
    <name evidence="8" type="ORF">C4E15_04835</name>
</gene>
<dbReference type="GO" id="GO:0008831">
    <property type="term" value="F:dTDP-4-dehydrorhamnose reductase activity"/>
    <property type="evidence" value="ECO:0007669"/>
    <property type="project" value="UniProtKB-EC"/>
</dbReference>
<dbReference type="Pfam" id="PF04321">
    <property type="entry name" value="RmlD_sub_bind"/>
    <property type="match status" value="1"/>
</dbReference>
<feature type="domain" description="RmlD-like substrate binding" evidence="7">
    <location>
        <begin position="1"/>
        <end position="291"/>
    </location>
</feature>
<comment type="similarity">
    <text evidence="2 6">Belongs to the dTDP-4-dehydrorhamnose reductase family.</text>
</comment>
<evidence type="ECO:0000256" key="6">
    <source>
        <dbReference type="RuleBase" id="RU364082"/>
    </source>
</evidence>
<dbReference type="GO" id="GO:0005829">
    <property type="term" value="C:cytosol"/>
    <property type="evidence" value="ECO:0007669"/>
    <property type="project" value="TreeGrafter"/>
</dbReference>
<sequence length="298" mass="32092">MRIVLLGKNGQVGHALQRALLPLGPVCAFGREECDLVDPALLASTLRRVNPQVIVNAAAYTAVDKAESEQDTARRINTDAVAEIAEFARETGALLVHYSTDYVFDGQKRGPYIESDIPHPQNVYGATKLAGEVAIIASGCDALIFRTSWVFSNHGGNFLKTMLRLARDRETLNVVADQHGTPTSAELIADVTLLAIAAQRQGRLNNGVYHMTAAGSTSWHGFAKHIIGRARANGAALKLTPDNIRAISTAEYPTAAQRPKNSTLSTAALKHALGVELPDWTSHANRAIDQLTKLETPT</sequence>
<dbReference type="Proteomes" id="UP000239990">
    <property type="component" value="Unassembled WGS sequence"/>
</dbReference>
<keyword evidence="6" id="KW-0560">Oxidoreductase</keyword>
<comment type="cofactor">
    <cofactor evidence="6">
        <name>Mg(2+)</name>
        <dbReference type="ChEBI" id="CHEBI:18420"/>
    </cofactor>
    <text evidence="6">Binds 1 Mg(2+) ion per monomer.</text>
</comment>
<keyword evidence="6" id="KW-0521">NADP</keyword>